<evidence type="ECO:0000313" key="1">
    <source>
        <dbReference type="EMBL" id="UZW76459.1"/>
    </source>
</evidence>
<dbReference type="GO" id="GO:0045301">
    <property type="term" value="F:tRNA 2-(methylsulfanyl)-N(6)-isopentenyladenosine(37) hydroxylase activity"/>
    <property type="evidence" value="ECO:0007669"/>
    <property type="project" value="InterPro"/>
</dbReference>
<gene>
    <name evidence="1" type="ORF">NNL22_07700</name>
</gene>
<sequence length="203" mass="23509">MTQQQDLSDIHLFLPCETPQRWIEAALDNQSILLIDHAHCERKAASTAINLMYRYPDRLDLQAKMSRLAREELRHFEQVLAILKKRDIPFRGLSASRYAGGMRQHVRKTEPGQLVDVLIIGAFIEARSCERFAKLSPFLDEELKKFYLSLLKSEARHYQDYLKLARDAANGSIDERVAEFAEVEKSLILDEDTEFRFHSGVML</sequence>
<keyword evidence="2" id="KW-1185">Reference proteome</keyword>
<dbReference type="KEGG" id="asem:NNL22_07700"/>
<dbReference type="InterPro" id="IPR010386">
    <property type="entry name" value="tRNA-Hydrxlase_MiaE"/>
</dbReference>
<proteinExistence type="predicted"/>
<organism evidence="1 2">
    <name type="scientific">Alkalimarinus sediminis</name>
    <dbReference type="NCBI Taxonomy" id="1632866"/>
    <lineage>
        <taxon>Bacteria</taxon>
        <taxon>Pseudomonadati</taxon>
        <taxon>Pseudomonadota</taxon>
        <taxon>Gammaproteobacteria</taxon>
        <taxon>Alteromonadales</taxon>
        <taxon>Alteromonadaceae</taxon>
        <taxon>Alkalimarinus</taxon>
    </lineage>
</organism>
<dbReference type="PANTHER" id="PTHR42637">
    <property type="entry name" value="TRNA-(MS[2]IO[6]A)-HYDROXYLASE"/>
    <property type="match status" value="1"/>
</dbReference>
<dbReference type="Gene3D" id="1.20.1260.10">
    <property type="match status" value="1"/>
</dbReference>
<dbReference type="InterPro" id="IPR012347">
    <property type="entry name" value="Ferritin-like"/>
</dbReference>
<name>A0A9E8KR06_9ALTE</name>
<dbReference type="PANTHER" id="PTHR42637:SF1">
    <property type="entry name" value="TRNA 2-(METHYLSULFANYL)-N(6)-ISOPENTENYLADENOSINE(37) HYDROXYLASE"/>
    <property type="match status" value="1"/>
</dbReference>
<protein>
    <submittedName>
        <fullName evidence="1">tRNA-(Ms[2]io[6]A)-hydroxylase</fullName>
    </submittedName>
</protein>
<dbReference type="PIRSF" id="PIRSF020736">
    <property type="entry name" value="MiaE"/>
    <property type="match status" value="1"/>
</dbReference>
<dbReference type="GO" id="GO:0006400">
    <property type="term" value="P:tRNA modification"/>
    <property type="evidence" value="ECO:0007669"/>
    <property type="project" value="InterPro"/>
</dbReference>
<dbReference type="InterPro" id="IPR009078">
    <property type="entry name" value="Ferritin-like_SF"/>
</dbReference>
<accession>A0A9E8KR06</accession>
<dbReference type="Proteomes" id="UP001164472">
    <property type="component" value="Chromosome"/>
</dbReference>
<dbReference type="Pfam" id="PF06175">
    <property type="entry name" value="MiaE"/>
    <property type="match status" value="1"/>
</dbReference>
<dbReference type="RefSeq" id="WP_251811798.1">
    <property type="nucleotide sequence ID" value="NZ_CP101527.1"/>
</dbReference>
<dbReference type="AlphaFoldDB" id="A0A9E8KR06"/>
<reference evidence="1" key="1">
    <citation type="submission" date="2022-07" db="EMBL/GenBank/DDBJ databases">
        <title>Alkalimarinus sp. nov., isolated from gut of a Alitta virens.</title>
        <authorList>
            <person name="Yang A.I."/>
            <person name="Shin N.-R."/>
        </authorList>
    </citation>
    <scope>NUCLEOTIDE SEQUENCE</scope>
    <source>
        <strain evidence="1">FA028</strain>
    </source>
</reference>
<dbReference type="CDD" id="cd07910">
    <property type="entry name" value="MiaE"/>
    <property type="match status" value="1"/>
</dbReference>
<dbReference type="SUPFAM" id="SSF47240">
    <property type="entry name" value="Ferritin-like"/>
    <property type="match status" value="1"/>
</dbReference>
<dbReference type="EMBL" id="CP101527">
    <property type="protein sequence ID" value="UZW76459.1"/>
    <property type="molecule type" value="Genomic_DNA"/>
</dbReference>
<evidence type="ECO:0000313" key="2">
    <source>
        <dbReference type="Proteomes" id="UP001164472"/>
    </source>
</evidence>